<dbReference type="STRING" id="990371.SAMN05421813_12046"/>
<dbReference type="Proteomes" id="UP000199226">
    <property type="component" value="Unassembled WGS sequence"/>
</dbReference>
<organism evidence="2 3">
    <name type="scientific">Daejeonella rubra</name>
    <dbReference type="NCBI Taxonomy" id="990371"/>
    <lineage>
        <taxon>Bacteria</taxon>
        <taxon>Pseudomonadati</taxon>
        <taxon>Bacteroidota</taxon>
        <taxon>Sphingobacteriia</taxon>
        <taxon>Sphingobacteriales</taxon>
        <taxon>Sphingobacteriaceae</taxon>
        <taxon>Daejeonella</taxon>
    </lineage>
</organism>
<reference evidence="3" key="1">
    <citation type="submission" date="2016-10" db="EMBL/GenBank/DDBJ databases">
        <authorList>
            <person name="Varghese N."/>
            <person name="Submissions S."/>
        </authorList>
    </citation>
    <scope>NUCLEOTIDE SEQUENCE [LARGE SCALE GENOMIC DNA]</scope>
    <source>
        <strain evidence="3">DSM 24536</strain>
    </source>
</reference>
<evidence type="ECO:0000313" key="3">
    <source>
        <dbReference type="Proteomes" id="UP000199226"/>
    </source>
</evidence>
<evidence type="ECO:0000313" key="2">
    <source>
        <dbReference type="EMBL" id="SDM70647.1"/>
    </source>
</evidence>
<gene>
    <name evidence="2" type="ORF">SAMN05421813_12046</name>
</gene>
<protein>
    <recommendedName>
        <fullName evidence="4">DUF4468 domain-containing protein</fullName>
    </recommendedName>
</protein>
<evidence type="ECO:0008006" key="4">
    <source>
        <dbReference type="Google" id="ProtNLM"/>
    </source>
</evidence>
<dbReference type="RefSeq" id="WP_090705634.1">
    <property type="nucleotide sequence ID" value="NZ_FNHH01000020.1"/>
</dbReference>
<dbReference type="AlphaFoldDB" id="A0A1G9VF12"/>
<dbReference type="OrthoDB" id="9882725at2"/>
<keyword evidence="3" id="KW-1185">Reference proteome</keyword>
<proteinExistence type="predicted"/>
<feature type="signal peptide" evidence="1">
    <location>
        <begin position="1"/>
        <end position="19"/>
    </location>
</feature>
<sequence length="175" mass="19696">MKRIKVIIASLLFSFSALGQNQGQVVPINEIVSFSLPSGSVELTLEKRESAKKPGKKSEINIDKTKGSLFKVNESFFILTGGVGNMSANFLEEHKRGFDDLLKKRPNYNSVIKKFNNYQVFIMTYDGADFSYVRFTAVNNNRDSALGGVFEYDKTDKDKVGKIVDDFLKGLKFKK</sequence>
<dbReference type="EMBL" id="FNHH01000020">
    <property type="protein sequence ID" value="SDM70647.1"/>
    <property type="molecule type" value="Genomic_DNA"/>
</dbReference>
<keyword evidence="1" id="KW-0732">Signal</keyword>
<feature type="chain" id="PRO_5011569471" description="DUF4468 domain-containing protein" evidence="1">
    <location>
        <begin position="20"/>
        <end position="175"/>
    </location>
</feature>
<accession>A0A1G9VF12</accession>
<name>A0A1G9VF12_9SPHI</name>
<evidence type="ECO:0000256" key="1">
    <source>
        <dbReference type="SAM" id="SignalP"/>
    </source>
</evidence>